<gene>
    <name evidence="1" type="ORF">LVJ94_28495</name>
</gene>
<sequence>MISHKSTIGRALAVVLGSLAFGACGDPDIFLASDQYGQASGALEGTVTYTGALPCTENGRVLGAANLLVLDVRLLPPPEGVGRSAASFNVVAGETLFASVRGSLTFHSNGSRWCPEASTPPVTVSATWSVGPLAGGVYQVRGFYDRDGNFDPSFSISNLPTRGDVAGGAIENAAEVATGKAPRYRQLALGTQRSPGVWQIGPDGAKIGEVAVTLGLPLPTERPIFHSREVLNPKPVPNDNPLQVVMPADFQLAKVDPADPAALEQSFVRVRLGAGVPATEVDEASNRPFSFPVRNGTALIYTREDVDGNGTIDAADHVPDSTLPSLYPMVVFAKIPKTPSRVVSGPVVISQGLTIYKDIASTATAPTDLRDPLGEAIVAVRPSVICLDPLDVTKPGVVVITHDTDKAGNRIVADEAAFKAALTAKFRRPMDLAYGCLPTGAYAMNVVYPTGQAWTTPNEAGVCAASEQPATADTCGARPRLVSQTAVLAISPPSDASYCSAHPAPSLCGQ</sequence>
<protein>
    <submittedName>
        <fullName evidence="1">Uncharacterized protein</fullName>
    </submittedName>
</protein>
<evidence type="ECO:0000313" key="1">
    <source>
        <dbReference type="EMBL" id="WXB00849.1"/>
    </source>
</evidence>
<organism evidence="1 2">
    <name type="scientific">Pendulispora rubella</name>
    <dbReference type="NCBI Taxonomy" id="2741070"/>
    <lineage>
        <taxon>Bacteria</taxon>
        <taxon>Pseudomonadati</taxon>
        <taxon>Myxococcota</taxon>
        <taxon>Myxococcia</taxon>
        <taxon>Myxococcales</taxon>
        <taxon>Sorangiineae</taxon>
        <taxon>Pendulisporaceae</taxon>
        <taxon>Pendulispora</taxon>
    </lineage>
</organism>
<name>A0ABZ2KQC7_9BACT</name>
<dbReference type="RefSeq" id="WP_394830451.1">
    <property type="nucleotide sequence ID" value="NZ_CP089929.1"/>
</dbReference>
<reference evidence="1" key="1">
    <citation type="submission" date="2021-12" db="EMBL/GenBank/DDBJ databases">
        <title>Discovery of the Pendulisporaceae a myxobacterial family with distinct sporulation behavior and unique specialized metabolism.</title>
        <authorList>
            <person name="Garcia R."/>
            <person name="Popoff A."/>
            <person name="Bader C.D."/>
            <person name="Loehr J."/>
            <person name="Walesch S."/>
            <person name="Walt C."/>
            <person name="Boldt J."/>
            <person name="Bunk B."/>
            <person name="Haeckl F.J.F.P.J."/>
            <person name="Gunesch A.P."/>
            <person name="Birkelbach J."/>
            <person name="Nuebel U."/>
            <person name="Pietschmann T."/>
            <person name="Bach T."/>
            <person name="Mueller R."/>
        </authorList>
    </citation>
    <scope>NUCLEOTIDE SEQUENCE</scope>
    <source>
        <strain evidence="1">MSr11367</strain>
    </source>
</reference>
<dbReference type="PROSITE" id="PS51257">
    <property type="entry name" value="PROKAR_LIPOPROTEIN"/>
    <property type="match status" value="1"/>
</dbReference>
<accession>A0ABZ2KQC7</accession>
<dbReference type="Proteomes" id="UP001374803">
    <property type="component" value="Chromosome"/>
</dbReference>
<evidence type="ECO:0000313" key="2">
    <source>
        <dbReference type="Proteomes" id="UP001374803"/>
    </source>
</evidence>
<proteinExistence type="predicted"/>
<dbReference type="EMBL" id="CP089983">
    <property type="protein sequence ID" value="WXB00849.1"/>
    <property type="molecule type" value="Genomic_DNA"/>
</dbReference>
<keyword evidence="2" id="KW-1185">Reference proteome</keyword>